<feature type="signal peptide" evidence="9">
    <location>
        <begin position="1"/>
        <end position="22"/>
    </location>
</feature>
<reference evidence="12" key="1">
    <citation type="submission" date="2025-08" db="UniProtKB">
        <authorList>
            <consortium name="RefSeq"/>
        </authorList>
    </citation>
    <scope>IDENTIFICATION</scope>
</reference>
<keyword evidence="6" id="KW-1015">Disulfide bond</keyword>
<dbReference type="GeneID" id="106117654"/>
<feature type="chain" id="PRO_5042606272" description="Peptidoglycan-recognition protein" evidence="9">
    <location>
        <begin position="23"/>
        <end position="207"/>
    </location>
</feature>
<dbReference type="FunFam" id="3.40.80.10:FF:000001">
    <property type="entry name" value="Peptidoglycan recognition protein 1"/>
    <property type="match status" value="1"/>
</dbReference>
<dbReference type="GO" id="GO:0009253">
    <property type="term" value="P:peptidoglycan catabolic process"/>
    <property type="evidence" value="ECO:0007669"/>
    <property type="project" value="InterPro"/>
</dbReference>
<dbReference type="SUPFAM" id="SSF55846">
    <property type="entry name" value="N-acetylmuramoyl-L-alanine amidase-like"/>
    <property type="match status" value="1"/>
</dbReference>
<protein>
    <recommendedName>
        <fullName evidence="7">Peptidoglycan-recognition protein</fullName>
    </recommendedName>
</protein>
<dbReference type="CDD" id="cd06583">
    <property type="entry name" value="PGRP"/>
    <property type="match status" value="1"/>
</dbReference>
<evidence type="ECO:0000256" key="1">
    <source>
        <dbReference type="ARBA" id="ARBA00007553"/>
    </source>
</evidence>
<feature type="disulfide bond" evidence="8">
    <location>
        <begin position="74"/>
        <end position="80"/>
    </location>
</feature>
<dbReference type="GO" id="GO:0008270">
    <property type="term" value="F:zinc ion binding"/>
    <property type="evidence" value="ECO:0007669"/>
    <property type="project" value="InterPro"/>
</dbReference>
<dbReference type="GO" id="GO:0042834">
    <property type="term" value="F:peptidoglycan binding"/>
    <property type="evidence" value="ECO:0007669"/>
    <property type="project" value="InterPro"/>
</dbReference>
<feature type="domain" description="N-acetylmuramoyl-L-alanine amidase" evidence="10">
    <location>
        <begin position="48"/>
        <end position="186"/>
    </location>
</feature>
<evidence type="ECO:0000256" key="5">
    <source>
        <dbReference type="ARBA" id="ARBA00022859"/>
    </source>
</evidence>
<dbReference type="Pfam" id="PF01510">
    <property type="entry name" value="Amidase_2"/>
    <property type="match status" value="1"/>
</dbReference>
<name>A0AAJ6Z8V5_PAPXU</name>
<dbReference type="PANTHER" id="PTHR11022:SF77">
    <property type="entry name" value="PEPTIDOGLYCAN-RECOGNITION PROTEIN LB"/>
    <property type="match status" value="1"/>
</dbReference>
<evidence type="ECO:0000256" key="8">
    <source>
        <dbReference type="PIRSR" id="PIRSR037945-1"/>
    </source>
</evidence>
<dbReference type="GO" id="GO:0008745">
    <property type="term" value="F:N-acetylmuramoyl-L-alanine amidase activity"/>
    <property type="evidence" value="ECO:0007669"/>
    <property type="project" value="InterPro"/>
</dbReference>
<dbReference type="InterPro" id="IPR036505">
    <property type="entry name" value="Amidase/PGRP_sf"/>
</dbReference>
<dbReference type="RefSeq" id="XP_013167500.1">
    <property type="nucleotide sequence ID" value="XM_013312046.1"/>
</dbReference>
<dbReference type="InterPro" id="IPR006619">
    <property type="entry name" value="PGRP_domain_met/bac"/>
</dbReference>
<gene>
    <name evidence="12" type="primary">LOC106117654</name>
</gene>
<comment type="similarity">
    <text evidence="1 7">Belongs to the N-acetylmuramoyl-L-alanine amidase 2 family.</text>
</comment>
<evidence type="ECO:0000256" key="9">
    <source>
        <dbReference type="SAM" id="SignalP"/>
    </source>
</evidence>
<evidence type="ECO:0000256" key="3">
    <source>
        <dbReference type="ARBA" id="ARBA00022588"/>
    </source>
</evidence>
<comment type="subunit">
    <text evidence="2">Monomer.</text>
</comment>
<dbReference type="PIRSF" id="PIRSF037945">
    <property type="entry name" value="PGRPs"/>
    <property type="match status" value="1"/>
</dbReference>
<evidence type="ECO:0000256" key="4">
    <source>
        <dbReference type="ARBA" id="ARBA00022729"/>
    </source>
</evidence>
<sequence length="207" mass="23361">MFFNIAEMLFILVISMTLSAQGIPKPYLTKHFDYDTFTFKTRSDWGSKPATSVRPLTLPVPYVIIHHSYTPPACQTSNQCEEAMRSMQEFHQVTRNWVDIGYNFAVGGDGVVYEGRGWTNIGAHASEYNSVSIGIVLIGDWVSSVPPAHQLQTAKKLIAKGVELGYISRNYKLIGHRQVKETECPGQALFNEISTWDRFEPNVKRKS</sequence>
<dbReference type="Gene3D" id="3.40.80.10">
    <property type="entry name" value="Peptidoglycan recognition protein-like"/>
    <property type="match status" value="1"/>
</dbReference>
<keyword evidence="5 7" id="KW-0391">Immunity</keyword>
<dbReference type="GO" id="GO:0045087">
    <property type="term" value="P:innate immune response"/>
    <property type="evidence" value="ECO:0007669"/>
    <property type="project" value="UniProtKB-KW"/>
</dbReference>
<keyword evidence="3 7" id="KW-0399">Innate immunity</keyword>
<evidence type="ECO:0000259" key="10">
    <source>
        <dbReference type="SMART" id="SM00644"/>
    </source>
</evidence>
<dbReference type="SMART" id="SM00701">
    <property type="entry name" value="PGRP"/>
    <property type="match status" value="1"/>
</dbReference>
<evidence type="ECO:0000256" key="7">
    <source>
        <dbReference type="PIRNR" id="PIRNR037945"/>
    </source>
</evidence>
<accession>A0AAJ6Z8V5</accession>
<evidence type="ECO:0000259" key="11">
    <source>
        <dbReference type="SMART" id="SM00701"/>
    </source>
</evidence>
<dbReference type="AlphaFoldDB" id="A0AAJ6Z8V5"/>
<evidence type="ECO:0000313" key="12">
    <source>
        <dbReference type="RefSeq" id="XP_013167500.1"/>
    </source>
</evidence>
<evidence type="ECO:0000256" key="6">
    <source>
        <dbReference type="ARBA" id="ARBA00023157"/>
    </source>
</evidence>
<keyword evidence="4 9" id="KW-0732">Signal</keyword>
<dbReference type="Proteomes" id="UP000694872">
    <property type="component" value="Unplaced"/>
</dbReference>
<dbReference type="InterPro" id="IPR015510">
    <property type="entry name" value="PGRP"/>
</dbReference>
<dbReference type="PANTHER" id="PTHR11022">
    <property type="entry name" value="PEPTIDOGLYCAN RECOGNITION PROTEIN"/>
    <property type="match status" value="1"/>
</dbReference>
<organism evidence="12">
    <name type="scientific">Papilio xuthus</name>
    <name type="common">Asian swallowtail butterfly</name>
    <dbReference type="NCBI Taxonomy" id="66420"/>
    <lineage>
        <taxon>Eukaryota</taxon>
        <taxon>Metazoa</taxon>
        <taxon>Ecdysozoa</taxon>
        <taxon>Arthropoda</taxon>
        <taxon>Hexapoda</taxon>
        <taxon>Insecta</taxon>
        <taxon>Pterygota</taxon>
        <taxon>Neoptera</taxon>
        <taxon>Endopterygota</taxon>
        <taxon>Lepidoptera</taxon>
        <taxon>Glossata</taxon>
        <taxon>Ditrysia</taxon>
        <taxon>Papilionoidea</taxon>
        <taxon>Papilionidae</taxon>
        <taxon>Papilioninae</taxon>
        <taxon>Papilio</taxon>
    </lineage>
</organism>
<dbReference type="KEGG" id="pxu:106117654"/>
<feature type="domain" description="Peptidoglycan recognition protein family" evidence="11">
    <location>
        <begin position="37"/>
        <end position="180"/>
    </location>
</feature>
<evidence type="ECO:0000256" key="2">
    <source>
        <dbReference type="ARBA" id="ARBA00011245"/>
    </source>
</evidence>
<proteinExistence type="inferred from homology"/>
<dbReference type="SMART" id="SM00644">
    <property type="entry name" value="Ami_2"/>
    <property type="match status" value="1"/>
</dbReference>
<dbReference type="InterPro" id="IPR017331">
    <property type="entry name" value="Peptidoglycan_recognition"/>
</dbReference>
<dbReference type="InterPro" id="IPR002502">
    <property type="entry name" value="Amidase_domain"/>
</dbReference>